<keyword evidence="3" id="KW-1185">Reference proteome</keyword>
<reference evidence="2 3" key="1">
    <citation type="journal article" date="2019" name="Sci. Rep.">
        <title>Orb-weaving spider Araneus ventricosus genome elucidates the spidroin gene catalogue.</title>
        <authorList>
            <person name="Kono N."/>
            <person name="Nakamura H."/>
            <person name="Ohtoshi R."/>
            <person name="Moran D.A.P."/>
            <person name="Shinohara A."/>
            <person name="Yoshida Y."/>
            <person name="Fujiwara M."/>
            <person name="Mori M."/>
            <person name="Tomita M."/>
            <person name="Arakawa K."/>
        </authorList>
    </citation>
    <scope>NUCLEOTIDE SEQUENCE [LARGE SCALE GENOMIC DNA]</scope>
</reference>
<dbReference type="OrthoDB" id="6630037at2759"/>
<name>A0A4Y2QK04_ARAVE</name>
<dbReference type="AlphaFoldDB" id="A0A4Y2QK04"/>
<keyword evidence="1" id="KW-0812">Transmembrane</keyword>
<dbReference type="SUPFAM" id="SSF53098">
    <property type="entry name" value="Ribonuclease H-like"/>
    <property type="match status" value="1"/>
</dbReference>
<organism evidence="2 3">
    <name type="scientific">Araneus ventricosus</name>
    <name type="common">Orbweaver spider</name>
    <name type="synonym">Epeira ventricosa</name>
    <dbReference type="NCBI Taxonomy" id="182803"/>
    <lineage>
        <taxon>Eukaryota</taxon>
        <taxon>Metazoa</taxon>
        <taxon>Ecdysozoa</taxon>
        <taxon>Arthropoda</taxon>
        <taxon>Chelicerata</taxon>
        <taxon>Arachnida</taxon>
        <taxon>Araneae</taxon>
        <taxon>Araneomorphae</taxon>
        <taxon>Entelegynae</taxon>
        <taxon>Araneoidea</taxon>
        <taxon>Araneidae</taxon>
        <taxon>Araneus</taxon>
    </lineage>
</organism>
<dbReference type="InterPro" id="IPR012337">
    <property type="entry name" value="RNaseH-like_sf"/>
</dbReference>
<sequence>MILKVLEIYYGFLFQAFTILFCGIPAHVGISGNEQADKSAKSASKFLDTSLPACDLKKQIKSSLYISWKTEWNFEARNKLQSTKPIIEHWASLNNRKNGTALTRLRMGHTRFTHRYL</sequence>
<evidence type="ECO:0000313" key="3">
    <source>
        <dbReference type="Proteomes" id="UP000499080"/>
    </source>
</evidence>
<accession>A0A4Y2QK04</accession>
<dbReference type="EMBL" id="BGPR01014085">
    <property type="protein sequence ID" value="GBN63651.1"/>
    <property type="molecule type" value="Genomic_DNA"/>
</dbReference>
<feature type="transmembrane region" description="Helical" evidence="1">
    <location>
        <begin position="12"/>
        <end position="30"/>
    </location>
</feature>
<keyword evidence="1" id="KW-0472">Membrane</keyword>
<comment type="caution">
    <text evidence="2">The sequence shown here is derived from an EMBL/GenBank/DDBJ whole genome shotgun (WGS) entry which is preliminary data.</text>
</comment>
<evidence type="ECO:0000313" key="2">
    <source>
        <dbReference type="EMBL" id="GBN63651.1"/>
    </source>
</evidence>
<keyword evidence="1" id="KW-1133">Transmembrane helix</keyword>
<dbReference type="Proteomes" id="UP000499080">
    <property type="component" value="Unassembled WGS sequence"/>
</dbReference>
<protein>
    <submittedName>
        <fullName evidence="2">Uncharacterized protein</fullName>
    </submittedName>
</protein>
<gene>
    <name evidence="2" type="ORF">AVEN_44721_1</name>
</gene>
<evidence type="ECO:0000256" key="1">
    <source>
        <dbReference type="SAM" id="Phobius"/>
    </source>
</evidence>
<proteinExistence type="predicted"/>